<keyword evidence="1" id="KW-0732">Signal</keyword>
<sequence length="145" mass="15954">MLLAVVLASTLFLCTSARPGCFAPLTFLTGIKNVEYLINNLQGDTSSQCNCSTNETDCLCLPISSDNCTTACFQEGLSQMSNSTVTKRFYLTVNQLKKIVVTLKSNKCGSFACEQPCNRITRGNTVTFLKTLLQSLQSERMRDKV</sequence>
<dbReference type="Proteomes" id="UP001176941">
    <property type="component" value="Chromosome 3"/>
</dbReference>
<protein>
    <recommendedName>
        <fullName evidence="4">Interleukin 9</fullName>
    </recommendedName>
</protein>
<dbReference type="PANTHER" id="PTHR16926:SF1">
    <property type="entry name" value="INTERLEUKIN-9"/>
    <property type="match status" value="1"/>
</dbReference>
<keyword evidence="3" id="KW-1185">Reference proteome</keyword>
<organism evidence="2 3">
    <name type="scientific">Rangifer tarandus platyrhynchus</name>
    <name type="common">Svalbard reindeer</name>
    <dbReference type="NCBI Taxonomy" id="3082113"/>
    <lineage>
        <taxon>Eukaryota</taxon>
        <taxon>Metazoa</taxon>
        <taxon>Chordata</taxon>
        <taxon>Craniata</taxon>
        <taxon>Vertebrata</taxon>
        <taxon>Euteleostomi</taxon>
        <taxon>Mammalia</taxon>
        <taxon>Eutheria</taxon>
        <taxon>Laurasiatheria</taxon>
        <taxon>Artiodactyla</taxon>
        <taxon>Ruminantia</taxon>
        <taxon>Pecora</taxon>
        <taxon>Cervidae</taxon>
        <taxon>Odocoileinae</taxon>
        <taxon>Rangifer</taxon>
    </lineage>
</organism>
<evidence type="ECO:0000313" key="2">
    <source>
        <dbReference type="EMBL" id="CAI9170501.1"/>
    </source>
</evidence>
<accession>A0ABN8ZBT1</accession>
<gene>
    <name evidence="2" type="ORF">MRATA1EN1_LOCUS19463</name>
</gene>
<dbReference type="InterPro" id="IPR020447">
    <property type="entry name" value="IL-9"/>
</dbReference>
<dbReference type="EMBL" id="OX459939">
    <property type="protein sequence ID" value="CAI9170501.1"/>
    <property type="molecule type" value="Genomic_DNA"/>
</dbReference>
<dbReference type="PRINTS" id="PR01926">
    <property type="entry name" value="INTERLEUKIN9"/>
</dbReference>
<proteinExistence type="predicted"/>
<evidence type="ECO:0000256" key="1">
    <source>
        <dbReference type="SAM" id="SignalP"/>
    </source>
</evidence>
<dbReference type="PANTHER" id="PTHR16926">
    <property type="entry name" value="INTERLEUKIN 9"/>
    <property type="match status" value="1"/>
</dbReference>
<evidence type="ECO:0000313" key="3">
    <source>
        <dbReference type="Proteomes" id="UP001176941"/>
    </source>
</evidence>
<feature type="signal peptide" evidence="1">
    <location>
        <begin position="1"/>
        <end position="17"/>
    </location>
</feature>
<feature type="chain" id="PRO_5045474528" description="Interleukin 9" evidence="1">
    <location>
        <begin position="18"/>
        <end position="145"/>
    </location>
</feature>
<name>A0ABN8ZBT1_RANTA</name>
<evidence type="ECO:0008006" key="4">
    <source>
        <dbReference type="Google" id="ProtNLM"/>
    </source>
</evidence>
<reference evidence="2" key="1">
    <citation type="submission" date="2023-04" db="EMBL/GenBank/DDBJ databases">
        <authorList>
            <consortium name="ELIXIR-Norway"/>
        </authorList>
    </citation>
    <scope>NUCLEOTIDE SEQUENCE [LARGE SCALE GENOMIC DNA]</scope>
</reference>